<feature type="transmembrane region" description="Helical" evidence="9">
    <location>
        <begin position="180"/>
        <end position="202"/>
    </location>
</feature>
<feature type="transmembrane region" description="Helical" evidence="9">
    <location>
        <begin position="97"/>
        <end position="116"/>
    </location>
</feature>
<dbReference type="InterPro" id="IPR026841">
    <property type="entry name" value="Aur1/Ipt1"/>
</dbReference>
<dbReference type="AlphaFoldDB" id="A0A9X7JIJ0"/>
<dbReference type="Pfam" id="PF09594">
    <property type="entry name" value="GT87"/>
    <property type="match status" value="1"/>
</dbReference>
<dbReference type="CDD" id="cd03386">
    <property type="entry name" value="PAP2_Aur1_like"/>
    <property type="match status" value="1"/>
</dbReference>
<evidence type="ECO:0000256" key="5">
    <source>
        <dbReference type="ARBA" id="ARBA00022989"/>
    </source>
</evidence>
<feature type="compositionally biased region" description="Basic and acidic residues" evidence="8">
    <location>
        <begin position="681"/>
        <end position="690"/>
    </location>
</feature>
<feature type="transmembrane region" description="Helical" evidence="9">
    <location>
        <begin position="340"/>
        <end position="358"/>
    </location>
</feature>
<feature type="region of interest" description="Disordered" evidence="8">
    <location>
        <begin position="658"/>
        <end position="706"/>
    </location>
</feature>
<evidence type="ECO:0000313" key="11">
    <source>
        <dbReference type="EMBL" id="PSJ24330.1"/>
    </source>
</evidence>
<protein>
    <recommendedName>
        <fullName evidence="10">Inositolphosphotransferase Aur1/Ipt1 domain-containing protein</fullName>
    </recommendedName>
</protein>
<dbReference type="InterPro" id="IPR052185">
    <property type="entry name" value="IPC_Synthase-Related"/>
</dbReference>
<organism evidence="11 12">
    <name type="scientific">Streptosporangium nondiastaticum</name>
    <dbReference type="NCBI Taxonomy" id="35764"/>
    <lineage>
        <taxon>Bacteria</taxon>
        <taxon>Bacillati</taxon>
        <taxon>Actinomycetota</taxon>
        <taxon>Actinomycetes</taxon>
        <taxon>Streptosporangiales</taxon>
        <taxon>Streptosporangiaceae</taxon>
        <taxon>Streptosporangium</taxon>
    </lineage>
</organism>
<dbReference type="RefSeq" id="WP_106682009.1">
    <property type="nucleotide sequence ID" value="NZ_PXWG01000207.1"/>
</dbReference>
<keyword evidence="2" id="KW-1003">Cell membrane</keyword>
<comment type="caution">
    <text evidence="11">The sequence shown here is derived from an EMBL/GenBank/DDBJ whole genome shotgun (WGS) entry which is preliminary data.</text>
</comment>
<evidence type="ECO:0000259" key="10">
    <source>
        <dbReference type="Pfam" id="PF14378"/>
    </source>
</evidence>
<feature type="transmembrane region" description="Helical" evidence="9">
    <location>
        <begin position="493"/>
        <end position="512"/>
    </location>
</feature>
<dbReference type="PANTHER" id="PTHR31310:SF7">
    <property type="entry name" value="PA-PHOSPHATASE RELATED-FAMILY PROTEIN DDB_G0268928"/>
    <property type="match status" value="1"/>
</dbReference>
<evidence type="ECO:0000256" key="1">
    <source>
        <dbReference type="ARBA" id="ARBA00004651"/>
    </source>
</evidence>
<dbReference type="Proteomes" id="UP000242427">
    <property type="component" value="Unassembled WGS sequence"/>
</dbReference>
<keyword evidence="4 9" id="KW-0812">Transmembrane</keyword>
<feature type="transmembrane region" description="Helical" evidence="9">
    <location>
        <begin position="524"/>
        <end position="542"/>
    </location>
</feature>
<evidence type="ECO:0000256" key="2">
    <source>
        <dbReference type="ARBA" id="ARBA00022475"/>
    </source>
</evidence>
<gene>
    <name evidence="11" type="ORF">B7P34_33980</name>
</gene>
<dbReference type="InterPro" id="IPR018584">
    <property type="entry name" value="GT87"/>
</dbReference>
<evidence type="ECO:0000256" key="8">
    <source>
        <dbReference type="SAM" id="MobiDB-lite"/>
    </source>
</evidence>
<feature type="transmembrane region" description="Helical" evidence="9">
    <location>
        <begin position="606"/>
        <end position="624"/>
    </location>
</feature>
<feature type="transmembrane region" description="Helical" evidence="9">
    <location>
        <begin position="630"/>
        <end position="647"/>
    </location>
</feature>
<feature type="transmembrane region" description="Helical" evidence="9">
    <location>
        <begin position="208"/>
        <end position="227"/>
    </location>
</feature>
<evidence type="ECO:0000256" key="4">
    <source>
        <dbReference type="ARBA" id="ARBA00022692"/>
    </source>
</evidence>
<evidence type="ECO:0000256" key="9">
    <source>
        <dbReference type="SAM" id="Phobius"/>
    </source>
</evidence>
<dbReference type="OrthoDB" id="5241565at2"/>
<reference evidence="11 12" key="1">
    <citation type="submission" date="2018-03" db="EMBL/GenBank/DDBJ databases">
        <title>Chitinolytic properties of Streptosporangium nondiastaticum TBG75A20.</title>
        <authorList>
            <person name="Gayathri V."/>
            <person name="Shiburaj S."/>
        </authorList>
    </citation>
    <scope>NUCLEOTIDE SEQUENCE [LARGE SCALE GENOMIC DNA]</scope>
    <source>
        <strain evidence="11 12">TBG75A20</strain>
    </source>
</reference>
<feature type="transmembrane region" description="Helical" evidence="9">
    <location>
        <begin position="151"/>
        <end position="168"/>
    </location>
</feature>
<dbReference type="PANTHER" id="PTHR31310">
    <property type="match status" value="1"/>
</dbReference>
<name>A0A9X7JIJ0_9ACTN</name>
<sequence length="706" mass="74840">MANAQRGGLGSPPRAWPGTGLALGALWLLAGLLAVRQAAAVLRLPPGRRFTDLERWIGDNGVLHVRGSLYDTDDFTGTPFAGLVLKPLTKAAEQGLGIFWTFGTLLLVVALALVAARSLPGPVPRRTALLAAPVAVILAVSSLPVRNAFTLGQTSIIPVLLVLAGCCPPRLVRGSGRVSGLLVGVAAALQPAVLLFAVLQWLTGRRRAAAATGVAFVACTALTWVFMPDDSWTYWIHHIAGKGLGHAPDGLANQSLHGLLLRTGLHGPAEPASYGVLAAAVAVLGLRRAARYALDGQALLATAVAGCTAVAVSPTAWQHQQLWILLAVVGRVGRRRADRLVWPVLVVLVTTLPSTVLMPDNPVLRPLGDNAPVLTALLAACVVPFLSRTAEGWARPVPTPAAEPQPGRISWVPLFRFWRRPLTRPNVLLELMLIRVGYWFYQFIRAQAPDERSLAEAHGRQILGVEEFLHIDVEHGFNHFVAGVGWLTGGMNYYYGTFHFLVPVCLLVYLYVRRPGTYRWARTALSLATLLALAGFWAYPLAPPRLMPGLGFIDTLNGPQDLDNPDFGALTELSNQYAAMPSLHIGWSLWCGVVIAVVAPKPWLKCLGALYPLLTLSVIVGTANHYLLDAVGGALVVVAGFAIQYVLSGPGRPAYGKVPAARGESDPLPAGALGRHGGHGGHGDGVHARGEGLAGGPGRGGVSRSP</sequence>
<keyword evidence="5 9" id="KW-1133">Transmembrane helix</keyword>
<feature type="transmembrane region" description="Helical" evidence="9">
    <location>
        <begin position="128"/>
        <end position="145"/>
    </location>
</feature>
<accession>A0A9X7JIJ0</accession>
<feature type="transmembrane region" description="Helical" evidence="9">
    <location>
        <begin position="577"/>
        <end position="599"/>
    </location>
</feature>
<dbReference type="EMBL" id="PXWG01000207">
    <property type="protein sequence ID" value="PSJ24330.1"/>
    <property type="molecule type" value="Genomic_DNA"/>
</dbReference>
<dbReference type="Pfam" id="PF14378">
    <property type="entry name" value="PAP2_3"/>
    <property type="match status" value="1"/>
</dbReference>
<keyword evidence="3" id="KW-0808">Transferase</keyword>
<dbReference type="GO" id="GO:0016758">
    <property type="term" value="F:hexosyltransferase activity"/>
    <property type="evidence" value="ECO:0007669"/>
    <property type="project" value="InterPro"/>
</dbReference>
<evidence type="ECO:0000313" key="12">
    <source>
        <dbReference type="Proteomes" id="UP000242427"/>
    </source>
</evidence>
<dbReference type="GO" id="GO:0005886">
    <property type="term" value="C:plasma membrane"/>
    <property type="evidence" value="ECO:0007669"/>
    <property type="project" value="UniProtKB-SubCell"/>
</dbReference>
<comment type="similarity">
    <text evidence="7">Belongs to the glycosyltransferase 87 family.</text>
</comment>
<feature type="domain" description="Inositolphosphotransferase Aur1/Ipt1" evidence="10">
    <location>
        <begin position="460"/>
        <end position="643"/>
    </location>
</feature>
<evidence type="ECO:0000256" key="7">
    <source>
        <dbReference type="ARBA" id="ARBA00024033"/>
    </source>
</evidence>
<keyword evidence="12" id="KW-1185">Reference proteome</keyword>
<feature type="compositionally biased region" description="Gly residues" evidence="8">
    <location>
        <begin position="692"/>
        <end position="706"/>
    </location>
</feature>
<keyword evidence="6 9" id="KW-0472">Membrane</keyword>
<comment type="subcellular location">
    <subcellularLocation>
        <location evidence="1">Cell membrane</location>
        <topology evidence="1">Multi-pass membrane protein</topology>
    </subcellularLocation>
</comment>
<evidence type="ECO:0000256" key="3">
    <source>
        <dbReference type="ARBA" id="ARBA00022679"/>
    </source>
</evidence>
<proteinExistence type="inferred from homology"/>
<evidence type="ECO:0000256" key="6">
    <source>
        <dbReference type="ARBA" id="ARBA00023136"/>
    </source>
</evidence>